<accession>A0ABP4N9Z5</accession>
<dbReference type="EMBL" id="BAAAQD010000026">
    <property type="protein sequence ID" value="GAA1557244.1"/>
    <property type="molecule type" value="Genomic_DNA"/>
</dbReference>
<gene>
    <name evidence="1" type="ORF">GCM10009827_092740</name>
</gene>
<evidence type="ECO:0000313" key="2">
    <source>
        <dbReference type="Proteomes" id="UP001501470"/>
    </source>
</evidence>
<proteinExistence type="predicted"/>
<reference evidence="2" key="1">
    <citation type="journal article" date="2019" name="Int. J. Syst. Evol. Microbiol.">
        <title>The Global Catalogue of Microorganisms (GCM) 10K type strain sequencing project: providing services to taxonomists for standard genome sequencing and annotation.</title>
        <authorList>
            <consortium name="The Broad Institute Genomics Platform"/>
            <consortium name="The Broad Institute Genome Sequencing Center for Infectious Disease"/>
            <person name="Wu L."/>
            <person name="Ma J."/>
        </authorList>
    </citation>
    <scope>NUCLEOTIDE SEQUENCE [LARGE SCALE GENOMIC DNA]</scope>
    <source>
        <strain evidence="2">JCM 15933</strain>
    </source>
</reference>
<sequence length="54" mass="6009">MPADAQEMIDGAIRRGNILGILAMREADPPIKLPHAMDVLEFRYRAGVRRDASC</sequence>
<evidence type="ECO:0000313" key="1">
    <source>
        <dbReference type="EMBL" id="GAA1557244.1"/>
    </source>
</evidence>
<dbReference type="Proteomes" id="UP001501470">
    <property type="component" value="Unassembled WGS sequence"/>
</dbReference>
<comment type="caution">
    <text evidence="1">The sequence shown here is derived from an EMBL/GenBank/DDBJ whole genome shotgun (WGS) entry which is preliminary data.</text>
</comment>
<keyword evidence="2" id="KW-1185">Reference proteome</keyword>
<protein>
    <submittedName>
        <fullName evidence="1">Uncharacterized protein</fullName>
    </submittedName>
</protein>
<organism evidence="1 2">
    <name type="scientific">Dactylosporangium maewongense</name>
    <dbReference type="NCBI Taxonomy" id="634393"/>
    <lineage>
        <taxon>Bacteria</taxon>
        <taxon>Bacillati</taxon>
        <taxon>Actinomycetota</taxon>
        <taxon>Actinomycetes</taxon>
        <taxon>Micromonosporales</taxon>
        <taxon>Micromonosporaceae</taxon>
        <taxon>Dactylosporangium</taxon>
    </lineage>
</organism>
<name>A0ABP4N9Z5_9ACTN</name>